<organism evidence="2 3">
    <name type="scientific">Roseateles flavus</name>
    <dbReference type="NCBI Taxonomy" id="3149041"/>
    <lineage>
        <taxon>Bacteria</taxon>
        <taxon>Pseudomonadati</taxon>
        <taxon>Pseudomonadota</taxon>
        <taxon>Betaproteobacteria</taxon>
        <taxon>Burkholderiales</taxon>
        <taxon>Sphaerotilaceae</taxon>
        <taxon>Roseateles</taxon>
    </lineage>
</organism>
<dbReference type="Proteomes" id="UP001462640">
    <property type="component" value="Unassembled WGS sequence"/>
</dbReference>
<name>A0ABV0GL96_9BURK</name>
<dbReference type="InterPro" id="IPR029058">
    <property type="entry name" value="AB_hydrolase_fold"/>
</dbReference>
<keyword evidence="3" id="KW-1185">Reference proteome</keyword>
<dbReference type="GO" id="GO:0016787">
    <property type="term" value="F:hydrolase activity"/>
    <property type="evidence" value="ECO:0007669"/>
    <property type="project" value="UniProtKB-KW"/>
</dbReference>
<comment type="caution">
    <text evidence="2">The sequence shown here is derived from an EMBL/GenBank/DDBJ whole genome shotgun (WGS) entry which is preliminary data.</text>
</comment>
<evidence type="ECO:0000259" key="1">
    <source>
        <dbReference type="SMART" id="SM00824"/>
    </source>
</evidence>
<sequence>MVNKEGEAIAAHLLSDDSLRAGFVPLRQGGKQTPLFVAQGRNTGQIDLQDLNKYLSGAMPVYLLGRHAGRHAATREGQAASMLRTIRRIQPNGPYRLAGVGAFGILAYEIALQLLGQDQEVEFIGLLGPQPDLAADLPMPAAALSVHLFAPSEQAGWSGSLPGLQLAQQGPGLGARATVRALAAQLMALQAKPEIGRSRAPELDYQPHIVIQSGRQSPLNRHAPLFCIPGAGDSITGFAALAGALGPDWSVHGLQPRGVDGLMVPHASVEAAAAQCMSAIESVQGNGPVHLLGHSFGGWVAFHIAGLLQAANRPAASLTLIDSEAPGTQGTLGREYTPLEVMEQFIESLELVAERSLGLSSAALASLDDAGRLQQVFQAAVRVGLLPARARPQLLLGPLRTFGAALRTVYQPGPSCTVPARLVLVPDSRLPAQEVARKAAAMAQGWRQLLPQLSQWDGPGNHMTILRAPHVKALADWWLSDRSAAPASRPSTLNMVI</sequence>
<gene>
    <name evidence="2" type="ORF">ABDJ40_24165</name>
</gene>
<reference evidence="2 3" key="1">
    <citation type="submission" date="2024-05" db="EMBL/GenBank/DDBJ databases">
        <title>Roseateles sp. 2.12 16S ribosomal RNA gene Genome sequencing and assembly.</title>
        <authorList>
            <person name="Woo H."/>
        </authorList>
    </citation>
    <scope>NUCLEOTIDE SEQUENCE [LARGE SCALE GENOMIC DNA]</scope>
    <source>
        <strain evidence="2 3">2.12</strain>
    </source>
</reference>
<accession>A0ABV0GL96</accession>
<keyword evidence="2" id="KW-0378">Hydrolase</keyword>
<evidence type="ECO:0000313" key="3">
    <source>
        <dbReference type="Proteomes" id="UP001462640"/>
    </source>
</evidence>
<proteinExistence type="predicted"/>
<dbReference type="Pfam" id="PF00975">
    <property type="entry name" value="Thioesterase"/>
    <property type="match status" value="2"/>
</dbReference>
<feature type="domain" description="Thioesterase TesA-like" evidence="1">
    <location>
        <begin position="226"/>
        <end position="478"/>
    </location>
</feature>
<evidence type="ECO:0000313" key="2">
    <source>
        <dbReference type="EMBL" id="MEO3715881.1"/>
    </source>
</evidence>
<dbReference type="SUPFAM" id="SSF53474">
    <property type="entry name" value="alpha/beta-Hydrolases"/>
    <property type="match status" value="2"/>
</dbReference>
<protein>
    <submittedName>
        <fullName evidence="2">Alpha/beta fold hydrolase</fullName>
    </submittedName>
</protein>
<dbReference type="EMBL" id="JBDPZC010000022">
    <property type="protein sequence ID" value="MEO3715881.1"/>
    <property type="molecule type" value="Genomic_DNA"/>
</dbReference>
<dbReference type="InterPro" id="IPR001031">
    <property type="entry name" value="Thioesterase"/>
</dbReference>
<dbReference type="SMART" id="SM00824">
    <property type="entry name" value="PKS_TE"/>
    <property type="match status" value="1"/>
</dbReference>
<dbReference type="RefSeq" id="WP_347613612.1">
    <property type="nucleotide sequence ID" value="NZ_JBDPZC010000022.1"/>
</dbReference>
<dbReference type="Gene3D" id="3.40.50.1820">
    <property type="entry name" value="alpha/beta hydrolase"/>
    <property type="match status" value="2"/>
</dbReference>
<dbReference type="InterPro" id="IPR020802">
    <property type="entry name" value="TesA-like"/>
</dbReference>